<evidence type="ECO:0000259" key="7">
    <source>
        <dbReference type="PROSITE" id="PS50011"/>
    </source>
</evidence>
<dbReference type="SUPFAM" id="SSF48452">
    <property type="entry name" value="TPR-like"/>
    <property type="match status" value="3"/>
</dbReference>
<dbReference type="EMBL" id="NJBO01000004">
    <property type="protein sequence ID" value="TKJ43438.1"/>
    <property type="molecule type" value="Genomic_DNA"/>
</dbReference>
<evidence type="ECO:0000256" key="1">
    <source>
        <dbReference type="ARBA" id="ARBA00022741"/>
    </source>
</evidence>
<dbReference type="Pfam" id="PF25601">
    <property type="entry name" value="AAA_lid_14"/>
    <property type="match status" value="1"/>
</dbReference>
<dbReference type="Gene3D" id="1.10.8.60">
    <property type="match status" value="1"/>
</dbReference>
<dbReference type="Gene3D" id="3.40.50.300">
    <property type="entry name" value="P-loop containing nucleotide triphosphate hydrolases"/>
    <property type="match status" value="1"/>
</dbReference>
<dbReference type="GO" id="GO:0005524">
    <property type="term" value="F:ATP binding"/>
    <property type="evidence" value="ECO:0007669"/>
    <property type="project" value="UniProtKB-KW"/>
</dbReference>
<dbReference type="GO" id="GO:0043565">
    <property type="term" value="F:sequence-specific DNA binding"/>
    <property type="evidence" value="ECO:0007669"/>
    <property type="project" value="InterPro"/>
</dbReference>
<dbReference type="Gene3D" id="1.10.510.10">
    <property type="entry name" value="Transferase(Phosphotransferase) domain 1"/>
    <property type="match status" value="1"/>
</dbReference>
<dbReference type="InterPro" id="IPR011990">
    <property type="entry name" value="TPR-like_helical_dom_sf"/>
</dbReference>
<feature type="domain" description="Protein kinase" evidence="7">
    <location>
        <begin position="15"/>
        <end position="268"/>
    </location>
</feature>
<evidence type="ECO:0000256" key="4">
    <source>
        <dbReference type="ARBA" id="ARBA00023125"/>
    </source>
</evidence>
<dbReference type="Proteomes" id="UP000317778">
    <property type="component" value="Unassembled WGS sequence"/>
</dbReference>
<dbReference type="InterPro" id="IPR003018">
    <property type="entry name" value="GAF"/>
</dbReference>
<evidence type="ECO:0000256" key="3">
    <source>
        <dbReference type="ARBA" id="ARBA00023015"/>
    </source>
</evidence>
<dbReference type="SUPFAM" id="SSF56112">
    <property type="entry name" value="Protein kinase-like (PK-like)"/>
    <property type="match status" value="1"/>
</dbReference>
<dbReference type="CDD" id="cd14014">
    <property type="entry name" value="STKc_PknB_like"/>
    <property type="match status" value="1"/>
</dbReference>
<dbReference type="InterPro" id="IPR029016">
    <property type="entry name" value="GAF-like_dom_sf"/>
</dbReference>
<dbReference type="Gene3D" id="1.10.10.60">
    <property type="entry name" value="Homeodomain-like"/>
    <property type="match status" value="1"/>
</dbReference>
<dbReference type="InterPro" id="IPR002078">
    <property type="entry name" value="Sigma_54_int"/>
</dbReference>
<dbReference type="PROSITE" id="PS50011">
    <property type="entry name" value="PROTEIN_KINASE_DOM"/>
    <property type="match status" value="1"/>
</dbReference>
<dbReference type="SMART" id="SM00028">
    <property type="entry name" value="TPR"/>
    <property type="match status" value="7"/>
</dbReference>
<dbReference type="InterPro" id="IPR027417">
    <property type="entry name" value="P-loop_NTPase"/>
</dbReference>
<dbReference type="PROSITE" id="PS00675">
    <property type="entry name" value="SIGMA54_INTERACT_1"/>
    <property type="match status" value="1"/>
</dbReference>
<dbReference type="PRINTS" id="PR01590">
    <property type="entry name" value="HTHFIS"/>
</dbReference>
<dbReference type="PANTHER" id="PTHR32071:SF14">
    <property type="entry name" value="TRANSCRIPTIONAL REGULATORY PROTEIN RTCR"/>
    <property type="match status" value="1"/>
</dbReference>
<dbReference type="Pfam" id="PF00158">
    <property type="entry name" value="Sigma54_activat"/>
    <property type="match status" value="1"/>
</dbReference>
<organism evidence="9 10">
    <name type="scientific">candidate division TA06 bacterium B3_TA06</name>
    <dbReference type="NCBI Taxonomy" id="2012487"/>
    <lineage>
        <taxon>Bacteria</taxon>
        <taxon>Bacteria division TA06</taxon>
    </lineage>
</organism>
<dbReference type="SMART" id="SM00382">
    <property type="entry name" value="AAA"/>
    <property type="match status" value="2"/>
</dbReference>
<dbReference type="PANTHER" id="PTHR32071">
    <property type="entry name" value="TRANSCRIPTIONAL REGULATORY PROTEIN"/>
    <property type="match status" value="1"/>
</dbReference>
<dbReference type="GO" id="GO:0004672">
    <property type="term" value="F:protein kinase activity"/>
    <property type="evidence" value="ECO:0007669"/>
    <property type="project" value="InterPro"/>
</dbReference>
<evidence type="ECO:0000256" key="5">
    <source>
        <dbReference type="ARBA" id="ARBA00023163"/>
    </source>
</evidence>
<dbReference type="Gene3D" id="1.25.40.10">
    <property type="entry name" value="Tetratricopeptide repeat domain"/>
    <property type="match status" value="2"/>
</dbReference>
<dbReference type="InterPro" id="IPR003593">
    <property type="entry name" value="AAA+_ATPase"/>
</dbReference>
<dbReference type="FunFam" id="3.40.50.300:FF:000006">
    <property type="entry name" value="DNA-binding transcriptional regulator NtrC"/>
    <property type="match status" value="1"/>
</dbReference>
<evidence type="ECO:0000313" key="9">
    <source>
        <dbReference type="EMBL" id="TKJ43438.1"/>
    </source>
</evidence>
<accession>A0A532V8C1</accession>
<dbReference type="GO" id="GO:0006355">
    <property type="term" value="P:regulation of DNA-templated transcription"/>
    <property type="evidence" value="ECO:0007669"/>
    <property type="project" value="InterPro"/>
</dbReference>
<dbReference type="SUPFAM" id="SSF55781">
    <property type="entry name" value="GAF domain-like"/>
    <property type="match status" value="1"/>
</dbReference>
<dbReference type="InterPro" id="IPR025662">
    <property type="entry name" value="Sigma_54_int_dom_ATP-bd_1"/>
</dbReference>
<dbReference type="Gene3D" id="3.30.450.40">
    <property type="match status" value="1"/>
</dbReference>
<dbReference type="PROSITE" id="PS50045">
    <property type="entry name" value="SIGMA54_INTERACT_4"/>
    <property type="match status" value="1"/>
</dbReference>
<feature type="repeat" description="TPR" evidence="6">
    <location>
        <begin position="718"/>
        <end position="751"/>
    </location>
</feature>
<keyword evidence="3" id="KW-0805">Transcription regulation</keyword>
<dbReference type="SMART" id="SM00065">
    <property type="entry name" value="GAF"/>
    <property type="match status" value="1"/>
</dbReference>
<gene>
    <name evidence="9" type="ORF">CEE36_03640</name>
</gene>
<dbReference type="CDD" id="cd00009">
    <property type="entry name" value="AAA"/>
    <property type="match status" value="1"/>
</dbReference>
<evidence type="ECO:0000259" key="8">
    <source>
        <dbReference type="PROSITE" id="PS50045"/>
    </source>
</evidence>
<dbReference type="InterPro" id="IPR009057">
    <property type="entry name" value="Homeodomain-like_sf"/>
</dbReference>
<dbReference type="InterPro" id="IPR000719">
    <property type="entry name" value="Prot_kinase_dom"/>
</dbReference>
<keyword evidence="5" id="KW-0804">Transcription</keyword>
<dbReference type="InterPro" id="IPR008271">
    <property type="entry name" value="Ser/Thr_kinase_AS"/>
</dbReference>
<dbReference type="InterPro" id="IPR002197">
    <property type="entry name" value="HTH_Fis"/>
</dbReference>
<evidence type="ECO:0000256" key="2">
    <source>
        <dbReference type="ARBA" id="ARBA00022840"/>
    </source>
</evidence>
<sequence length="1664" mass="188450">MPKRRSKKYDLPPGFTQLKKLGEGAGIVVMAVKDETTGNELALKLATEQAQAHRLQQEFAILARLDRPGILHVYETGFYKKRPYFTMELIEGKPFNRFMDEHRSEPGFIELFLRVLGKAATTLSDIHQEGIVHADVKPANLLVREDGEPVLLDFGFAEDYILSHTAKPRGTLDYVAPELFLDGEISPAADIYSLGAIAYEGLAGKRLWGKKPLHELVRAKFKTPPGFGKQKLEGQQHDIEELILRMLQPDPALRPTAGEVITVIQGLVNKGEGIEVKQPGIAPTLCFGGREEELSELERLIFEEKSVVFLGGASGIGKSRLLREFRFRALVQNRNTLLVTGRAGHLSIIEHLAAALGLEGEQSRAEEKEHRYERIFQATSKAQLDAVMIDAPTDLSTDEEECLGFLARGFDGKLGIILAAVPERIYPAASRIELKPLDKETILELVSRTFEGLREKHPLASALASIGEGNPRRMGELLEVLYHEGWLYRKKRWLYKSPAEEKSLAKKLTERLGARIKRLSKKSKLVLSALATVDGSLPSALLQSALGKSDTPLILLNLTNVGLVRSFLYRDVPHYEPQNDLVRQYASAELTGEDKKTLSRKLAEALEATCRKTWDEDPSAWDNSYLVQLASLYFKAGVGVKARRYLVPAAKRLAATYDFNQARVFLKNALRSKPARNERREMLLKLGRIADIEHNARQAEEFYTQVLPLVEAKPEREADLMLRIGLAYQRVKDLDRADDFFNRSEEFLKDSSSALKCQLLAARGWNALDRGQLDEAQRLFQQNRKIASSSYEQRSVQYDLAWTLFLKGNPSGALEYARRALELSEGAEDKAAICRTALLVADILKSLGKLKDAEDHVERALWLTRKMEYPILTAEVLRQKAKLLSTAGRYREARCVARQAIELLGKLNDEYQVALLRLFEAQRSRDLGDWAASCRIHRELWQGFQGAVSASSFAAYILHSWSDLYRLQGKSLVAERMLAKAKALAEARKDETILLWIQMKLCRMDISAGNYDEAKNSLERCNLLLKTIGDVYARLNVGLLEVEILLGENESALALESASKLVREIGKLSFDDILGEAFRLLGRALIAAGKFDEGLTRLHQSAELLRSHEELYEQGLSLYTIGEAMFEKKGYSEEAISTWEEAQIIFERIGARRELERIKGFRARHFADWRRQSGLSYKYLEGLRHVSELINYRLGEENFMLDLLAIVLELTEAERGMVFMMDEDELYSVASKRMDTPTTHDARRISRTVVRRIQQGLKPIYTPDATKDERFNRSKSIMLSDIRSLMCIPLRTSEKLIGTIYLDSREMGLFDAEKTLYFEALGNLLAATIDKSAEFARLREELVLARKRQTLGKSGIVIGTSPAITKLCSQLEQIAQSDTNILLEGETGTGKGVFARMVHEQSPRRERGFCSINCGVLPEGVFESELFGHRKGSYTGATEDRLGLLEAADGSTVFFDEITNTSLAMQAKLLEVIEERIIRRLGESNKRRVNLRFIVATNRDLKEEVREGRFRDDLYFRISTFTLTLPPLRERREDIPEFINFFLKKSSTEFNKNVTEIADDVMQALISYPWPGNIRELANVIERAILLARGRVITRDLLDQRFFPVVPHTTKTLREARQIEEMEMIRYTLLETRGNVTRTAKRLGISRQHLSRLLKGYNIPRKPE</sequence>
<dbReference type="InterPro" id="IPR025944">
    <property type="entry name" value="Sigma_54_int_dom_CS"/>
</dbReference>
<comment type="caution">
    <text evidence="9">The sequence shown here is derived from an EMBL/GenBank/DDBJ whole genome shotgun (WGS) entry which is preliminary data.</text>
</comment>
<dbReference type="InterPro" id="IPR011009">
    <property type="entry name" value="Kinase-like_dom_sf"/>
</dbReference>
<dbReference type="PROSITE" id="PS50005">
    <property type="entry name" value="TPR"/>
    <property type="match status" value="1"/>
</dbReference>
<dbReference type="Pfam" id="PF00069">
    <property type="entry name" value="Pkinase"/>
    <property type="match status" value="1"/>
</dbReference>
<keyword evidence="4" id="KW-0238">DNA-binding</keyword>
<proteinExistence type="predicted"/>
<dbReference type="SUPFAM" id="SSF46689">
    <property type="entry name" value="Homeodomain-like"/>
    <property type="match status" value="1"/>
</dbReference>
<reference evidence="9 10" key="1">
    <citation type="submission" date="2017-06" db="EMBL/GenBank/DDBJ databases">
        <title>Novel microbial phyla capable of carbon fixation and sulfur reduction in deep-sea sediments.</title>
        <authorList>
            <person name="Huang J."/>
            <person name="Baker B."/>
            <person name="Wang Y."/>
        </authorList>
    </citation>
    <scope>NUCLEOTIDE SEQUENCE [LARGE SCALE GENOMIC DNA]</scope>
    <source>
        <strain evidence="9">B3_TA06</strain>
    </source>
</reference>
<dbReference type="Pfam" id="PF01590">
    <property type="entry name" value="GAF"/>
    <property type="match status" value="1"/>
</dbReference>
<evidence type="ECO:0000313" key="10">
    <source>
        <dbReference type="Proteomes" id="UP000317778"/>
    </source>
</evidence>
<dbReference type="InterPro" id="IPR058031">
    <property type="entry name" value="AAA_lid_NorR"/>
</dbReference>
<dbReference type="SUPFAM" id="SSF52540">
    <property type="entry name" value="P-loop containing nucleoside triphosphate hydrolases"/>
    <property type="match status" value="2"/>
</dbReference>
<keyword evidence="6" id="KW-0802">TPR repeat</keyword>
<protein>
    <submittedName>
        <fullName evidence="9">Uncharacterized protein</fullName>
    </submittedName>
</protein>
<dbReference type="Pfam" id="PF02954">
    <property type="entry name" value="HTH_8"/>
    <property type="match status" value="1"/>
</dbReference>
<dbReference type="PROSITE" id="PS00688">
    <property type="entry name" value="SIGMA54_INTERACT_3"/>
    <property type="match status" value="1"/>
</dbReference>
<dbReference type="InterPro" id="IPR019734">
    <property type="entry name" value="TPR_rpt"/>
</dbReference>
<name>A0A532V8C1_UNCT6</name>
<dbReference type="PROSITE" id="PS00108">
    <property type="entry name" value="PROTEIN_KINASE_ST"/>
    <property type="match status" value="1"/>
</dbReference>
<keyword evidence="2" id="KW-0067">ATP-binding</keyword>
<evidence type="ECO:0000256" key="6">
    <source>
        <dbReference type="PROSITE-ProRule" id="PRU00339"/>
    </source>
</evidence>
<keyword evidence="1" id="KW-0547">Nucleotide-binding</keyword>
<dbReference type="SMART" id="SM00220">
    <property type="entry name" value="S_TKc"/>
    <property type="match status" value="1"/>
</dbReference>
<feature type="domain" description="Sigma-54 factor interaction" evidence="8">
    <location>
        <begin position="1357"/>
        <end position="1586"/>
    </location>
</feature>